<dbReference type="Proteomes" id="UP001549110">
    <property type="component" value="Unassembled WGS sequence"/>
</dbReference>
<keyword evidence="2 8" id="KW-0813">Transport</keyword>
<evidence type="ECO:0000259" key="12">
    <source>
        <dbReference type="Pfam" id="PF00593"/>
    </source>
</evidence>
<organism evidence="14 15">
    <name type="scientific">Phenylobacterium koreense</name>
    <dbReference type="NCBI Taxonomy" id="266125"/>
    <lineage>
        <taxon>Bacteria</taxon>
        <taxon>Pseudomonadati</taxon>
        <taxon>Pseudomonadota</taxon>
        <taxon>Alphaproteobacteria</taxon>
        <taxon>Caulobacterales</taxon>
        <taxon>Caulobacteraceae</taxon>
        <taxon>Phenylobacterium</taxon>
    </lineage>
</organism>
<evidence type="ECO:0000256" key="1">
    <source>
        <dbReference type="ARBA" id="ARBA00004571"/>
    </source>
</evidence>
<dbReference type="PROSITE" id="PS00695">
    <property type="entry name" value="ENT_VIR_OMP_2"/>
    <property type="match status" value="1"/>
</dbReference>
<accession>A0ABV2EMZ8</accession>
<proteinExistence type="inferred from homology"/>
<evidence type="ECO:0000256" key="2">
    <source>
        <dbReference type="ARBA" id="ARBA00022448"/>
    </source>
</evidence>
<feature type="domain" description="TonB-dependent receptor-like beta-barrel" evidence="12">
    <location>
        <begin position="300"/>
        <end position="648"/>
    </location>
</feature>
<comment type="caution">
    <text evidence="14">The sequence shown here is derived from an EMBL/GenBank/DDBJ whole genome shotgun (WGS) entry which is preliminary data.</text>
</comment>
<keyword evidence="14" id="KW-0675">Receptor</keyword>
<keyword evidence="7 8" id="KW-0998">Cell outer membrane</keyword>
<reference evidence="14 15" key="1">
    <citation type="submission" date="2024-06" db="EMBL/GenBank/DDBJ databases">
        <title>Genomic Encyclopedia of Type Strains, Phase IV (KMG-IV): sequencing the most valuable type-strain genomes for metagenomic binning, comparative biology and taxonomic classification.</title>
        <authorList>
            <person name="Goeker M."/>
        </authorList>
    </citation>
    <scope>NUCLEOTIDE SEQUENCE [LARGE SCALE GENOMIC DNA]</scope>
    <source>
        <strain evidence="14 15">DSM 17809</strain>
    </source>
</reference>
<feature type="chain" id="PRO_5046435997" evidence="11">
    <location>
        <begin position="23"/>
        <end position="679"/>
    </location>
</feature>
<evidence type="ECO:0000256" key="11">
    <source>
        <dbReference type="SAM" id="SignalP"/>
    </source>
</evidence>
<keyword evidence="3 8" id="KW-1134">Transmembrane beta strand</keyword>
<dbReference type="InterPro" id="IPR039426">
    <property type="entry name" value="TonB-dep_rcpt-like"/>
</dbReference>
<evidence type="ECO:0000259" key="13">
    <source>
        <dbReference type="Pfam" id="PF07715"/>
    </source>
</evidence>
<feature type="domain" description="TonB-dependent receptor plug" evidence="13">
    <location>
        <begin position="45"/>
        <end position="148"/>
    </location>
</feature>
<evidence type="ECO:0000256" key="4">
    <source>
        <dbReference type="ARBA" id="ARBA00022692"/>
    </source>
</evidence>
<keyword evidence="5 9" id="KW-0798">TonB box</keyword>
<sequence length="679" mass="72856">MTKTYLFAASGLAVLMASPSWAADAPKEVSEVVVSAAPYVVSMDSVTTSVEVMKREDLAAAPSAGVGDMLSGLPGVRSTFFGPGASRPVIRGLAGPRVMVLSNGVGMIDASALSPDHQVANDPQEAERIEVLRGPSALAYGGSAIGGIVNIIDDRISSTRVKGIHGRGLVSATSVDDGTSVSGALKAGVGNWVFSLDGMQRKSQDYDVPVPPESRRAMAADGEAFPGPDNSTVANTSVDLKAYGGGVSYVGDNGFLGVAVKRTDSQYGVPGHSHEHEEEGHEGHDHAAEEESGGVLIDLEQTRYDLRGGLNFDLGIFNQLKVSAGYAEYEHAEIEGGEVGTRFLSDGWEGRAELVQKERNGWQGAVGFQALSRNLDAVGDEAYVPGTKTRELGVFTLQRLDRDSWGVEGGLRLDRREIETEETSKDFTNFSASVGAFMRPAEGWFLGLSASRAARAPTEAELFANGAHAATRGFEAGDPNLDSEVSYSLDGTVHYGAGRWNSDIHAFYVKYDGFIDLRPRGVDDEETGFAIFDSVQTDATFYGAEAEVSYRLWEDGDRSFSLEGAADYVHGDTDRGAPARIPPWSATGRAVFDGGWWTGKLELRQVGKQDRVADFELPTDSYRMLNASITASPFKDKNLKIYLDARNLTNTEAREHASFLKDLAPLPGRNFRVGVGYKF</sequence>
<feature type="compositionally biased region" description="Basic and acidic residues" evidence="10">
    <location>
        <begin position="272"/>
        <end position="289"/>
    </location>
</feature>
<dbReference type="SUPFAM" id="SSF56935">
    <property type="entry name" value="Porins"/>
    <property type="match status" value="1"/>
</dbReference>
<dbReference type="InterPro" id="IPR036942">
    <property type="entry name" value="Beta-barrel_TonB_sf"/>
</dbReference>
<evidence type="ECO:0000313" key="15">
    <source>
        <dbReference type="Proteomes" id="UP001549110"/>
    </source>
</evidence>
<dbReference type="InterPro" id="IPR012910">
    <property type="entry name" value="Plug_dom"/>
</dbReference>
<keyword evidence="4 8" id="KW-0812">Transmembrane</keyword>
<dbReference type="PANTHER" id="PTHR30069:SF40">
    <property type="entry name" value="TONB-DEPENDENT RECEPTOR NMB0964-RELATED"/>
    <property type="match status" value="1"/>
</dbReference>
<dbReference type="Pfam" id="PF00593">
    <property type="entry name" value="TonB_dep_Rec_b-barrel"/>
    <property type="match status" value="1"/>
</dbReference>
<dbReference type="PANTHER" id="PTHR30069">
    <property type="entry name" value="TONB-DEPENDENT OUTER MEMBRANE RECEPTOR"/>
    <property type="match status" value="1"/>
</dbReference>
<evidence type="ECO:0000256" key="7">
    <source>
        <dbReference type="ARBA" id="ARBA00023237"/>
    </source>
</evidence>
<dbReference type="Pfam" id="PF07715">
    <property type="entry name" value="Plug"/>
    <property type="match status" value="1"/>
</dbReference>
<gene>
    <name evidence="14" type="ORF">ABID41_003563</name>
</gene>
<dbReference type="Gene3D" id="2.40.170.20">
    <property type="entry name" value="TonB-dependent receptor, beta-barrel domain"/>
    <property type="match status" value="1"/>
</dbReference>
<dbReference type="Gene3D" id="2.170.130.10">
    <property type="entry name" value="TonB-dependent receptor, plug domain"/>
    <property type="match status" value="1"/>
</dbReference>
<keyword evidence="6 8" id="KW-0472">Membrane</keyword>
<dbReference type="InterPro" id="IPR000531">
    <property type="entry name" value="Beta-barrel_TonB"/>
</dbReference>
<name>A0ABV2EMZ8_9CAUL</name>
<evidence type="ECO:0000256" key="9">
    <source>
        <dbReference type="RuleBase" id="RU003357"/>
    </source>
</evidence>
<keyword evidence="15" id="KW-1185">Reference proteome</keyword>
<dbReference type="InterPro" id="IPR037066">
    <property type="entry name" value="Plug_dom_sf"/>
</dbReference>
<evidence type="ECO:0000256" key="3">
    <source>
        <dbReference type="ARBA" id="ARBA00022452"/>
    </source>
</evidence>
<dbReference type="PROSITE" id="PS52016">
    <property type="entry name" value="TONB_DEPENDENT_REC_3"/>
    <property type="match status" value="1"/>
</dbReference>
<evidence type="ECO:0000256" key="10">
    <source>
        <dbReference type="SAM" id="MobiDB-lite"/>
    </source>
</evidence>
<comment type="subcellular location">
    <subcellularLocation>
        <location evidence="1 8">Cell outer membrane</location>
        <topology evidence="1 8">Multi-pass membrane protein</topology>
    </subcellularLocation>
</comment>
<protein>
    <submittedName>
        <fullName evidence="14">Iron complex outermembrane receptor protein</fullName>
    </submittedName>
</protein>
<keyword evidence="11" id="KW-0732">Signal</keyword>
<dbReference type="InterPro" id="IPR000758">
    <property type="entry name" value="Enterovir_OMP"/>
</dbReference>
<evidence type="ECO:0000256" key="5">
    <source>
        <dbReference type="ARBA" id="ARBA00023077"/>
    </source>
</evidence>
<dbReference type="EMBL" id="JBEPLU010000003">
    <property type="protein sequence ID" value="MET3528424.1"/>
    <property type="molecule type" value="Genomic_DNA"/>
</dbReference>
<comment type="similarity">
    <text evidence="8 9">Belongs to the TonB-dependent receptor family.</text>
</comment>
<dbReference type="RefSeq" id="WP_354298330.1">
    <property type="nucleotide sequence ID" value="NZ_JBEPLU010000003.1"/>
</dbReference>
<feature type="region of interest" description="Disordered" evidence="10">
    <location>
        <begin position="266"/>
        <end position="289"/>
    </location>
</feature>
<evidence type="ECO:0000313" key="14">
    <source>
        <dbReference type="EMBL" id="MET3528424.1"/>
    </source>
</evidence>
<evidence type="ECO:0000256" key="8">
    <source>
        <dbReference type="PROSITE-ProRule" id="PRU01360"/>
    </source>
</evidence>
<feature type="signal peptide" evidence="11">
    <location>
        <begin position="1"/>
        <end position="22"/>
    </location>
</feature>
<evidence type="ECO:0000256" key="6">
    <source>
        <dbReference type="ARBA" id="ARBA00023136"/>
    </source>
</evidence>